<evidence type="ECO:0000256" key="1">
    <source>
        <dbReference type="ARBA" id="ARBA00008231"/>
    </source>
</evidence>
<dbReference type="PANTHER" id="PTHR21013">
    <property type="entry name" value="ATP SYNTHASE MITOCHONDRIAL F1 COMPLEX ASSEMBLY FACTOR 2/ATP12 PROTEIN, MITOCHONDRIAL PRECURSOR"/>
    <property type="match status" value="1"/>
</dbReference>
<comment type="similarity">
    <text evidence="1">Belongs to the ATP12 family.</text>
</comment>
<dbReference type="HOGENOM" id="CLU_047893_3_0_5"/>
<reference evidence="4 5" key="1">
    <citation type="journal article" date="2011" name="J. Bacteriol.">
        <title>Complete genome sequence of the industrial strain Ketogulonicigenium vulgare WSH-001.</title>
        <authorList>
            <person name="Liu L."/>
            <person name="Li Y."/>
            <person name="Zhang J."/>
            <person name="Zhou Z."/>
            <person name="Liu J."/>
            <person name="Li X."/>
            <person name="Zhou J."/>
            <person name="Du G."/>
            <person name="Wang L."/>
            <person name="Chen J."/>
        </authorList>
    </citation>
    <scope>NUCLEOTIDE SEQUENCE [LARGE SCALE GENOMIC DNA]</scope>
    <source>
        <strain evidence="4 5">WSH-001</strain>
    </source>
</reference>
<dbReference type="Pfam" id="PF07542">
    <property type="entry name" value="ATP12"/>
    <property type="match status" value="1"/>
</dbReference>
<protein>
    <submittedName>
        <fullName evidence="4">ATP12 ATPase</fullName>
    </submittedName>
</protein>
<dbReference type="RefSeq" id="WP_013385290.1">
    <property type="nucleotide sequence ID" value="NC_017384.1"/>
</dbReference>
<dbReference type="Gene3D" id="1.10.3580.10">
    <property type="entry name" value="ATP12 ATPase"/>
    <property type="match status" value="1"/>
</dbReference>
<dbReference type="eggNOG" id="COG5387">
    <property type="taxonomic scope" value="Bacteria"/>
</dbReference>
<keyword evidence="5" id="KW-1185">Reference proteome</keyword>
<keyword evidence="3" id="KW-0143">Chaperone</keyword>
<evidence type="ECO:0000256" key="3">
    <source>
        <dbReference type="ARBA" id="ARBA00023186"/>
    </source>
</evidence>
<dbReference type="PATRIC" id="fig|759362.5.peg.2148"/>
<dbReference type="Proteomes" id="UP000000692">
    <property type="component" value="Chromosome"/>
</dbReference>
<dbReference type="InterPro" id="IPR042272">
    <property type="entry name" value="ATP12_ATP_synth-F1-assembly_N"/>
</dbReference>
<dbReference type="SUPFAM" id="SSF160909">
    <property type="entry name" value="ATP12-like"/>
    <property type="match status" value="1"/>
</dbReference>
<gene>
    <name evidence="4" type="ordered locus">KVU_2070</name>
</gene>
<dbReference type="Gene3D" id="3.30.2180.10">
    <property type="entry name" value="ATP12-like"/>
    <property type="match status" value="1"/>
</dbReference>
<sequence>MADWAPKRFWKQATISQQGEAWAVLLDSRTLRTPAKAHLLVGSAELAQAVADEWQAQGEVIRPDTMPFTRAVNVAIDHIGEKRDAVVAEIAGYGGTDMLCYREEESDALAQHQAAQWDPLLDWAADHFGARLVVQQGIMPVAQDPIALSRLQDAVAAHSDIGLAALHDLVSLSGSLILGLAVAHGRLSADEAWTLSRLDENWQIAQWGEDEEAAEMTRTKAASFLSAAQLYAVSR</sequence>
<evidence type="ECO:0000313" key="4">
    <source>
        <dbReference type="EMBL" id="AEM41909.1"/>
    </source>
</evidence>
<evidence type="ECO:0000313" key="5">
    <source>
        <dbReference type="Proteomes" id="UP000000692"/>
    </source>
</evidence>
<dbReference type="PANTHER" id="PTHR21013:SF10">
    <property type="entry name" value="ATP SYNTHASE MITOCHONDRIAL F1 COMPLEX ASSEMBLY FACTOR 2"/>
    <property type="match status" value="1"/>
</dbReference>
<dbReference type="InterPro" id="IPR023335">
    <property type="entry name" value="ATP12_ortho_dom_sf"/>
</dbReference>
<dbReference type="GO" id="GO:0043461">
    <property type="term" value="P:proton-transporting ATP synthase complex assembly"/>
    <property type="evidence" value="ECO:0007669"/>
    <property type="project" value="InterPro"/>
</dbReference>
<dbReference type="OrthoDB" id="9797825at2"/>
<evidence type="ECO:0000256" key="2">
    <source>
        <dbReference type="ARBA" id="ARBA00022946"/>
    </source>
</evidence>
<name>F9Y5A4_KETVW</name>
<dbReference type="EMBL" id="CP002018">
    <property type="protein sequence ID" value="AEM41909.1"/>
    <property type="molecule type" value="Genomic_DNA"/>
</dbReference>
<dbReference type="KEGG" id="kvl:KVU_2070"/>
<proteinExistence type="inferred from homology"/>
<organism evidence="4 5">
    <name type="scientific">Ketogulonicigenium vulgare (strain WSH-001)</name>
    <dbReference type="NCBI Taxonomy" id="759362"/>
    <lineage>
        <taxon>Bacteria</taxon>
        <taxon>Pseudomonadati</taxon>
        <taxon>Pseudomonadota</taxon>
        <taxon>Alphaproteobacteria</taxon>
        <taxon>Rhodobacterales</taxon>
        <taxon>Roseobacteraceae</taxon>
        <taxon>Ketogulonicigenium</taxon>
    </lineage>
</organism>
<keyword evidence="2" id="KW-0809">Transit peptide</keyword>
<dbReference type="InterPro" id="IPR011419">
    <property type="entry name" value="ATP12_ATP_synth-F1-assembly"/>
</dbReference>
<accession>F9Y5A4</accession>
<dbReference type="AlphaFoldDB" id="F9Y5A4"/>